<keyword evidence="3" id="KW-1185">Reference proteome</keyword>
<evidence type="ECO:0000313" key="2">
    <source>
        <dbReference type="EMBL" id="KAK0439093.1"/>
    </source>
</evidence>
<gene>
    <name evidence="2" type="ORF">EV420DRAFT_1735687</name>
</gene>
<feature type="compositionally biased region" description="Polar residues" evidence="1">
    <location>
        <begin position="137"/>
        <end position="150"/>
    </location>
</feature>
<proteinExistence type="predicted"/>
<feature type="region of interest" description="Disordered" evidence="1">
    <location>
        <begin position="115"/>
        <end position="150"/>
    </location>
</feature>
<feature type="compositionally biased region" description="Polar residues" evidence="1">
    <location>
        <begin position="119"/>
        <end position="130"/>
    </location>
</feature>
<dbReference type="AlphaFoldDB" id="A0AA39JEF6"/>
<evidence type="ECO:0000256" key="1">
    <source>
        <dbReference type="SAM" id="MobiDB-lite"/>
    </source>
</evidence>
<dbReference type="EMBL" id="JAUEPS010000090">
    <property type="protein sequence ID" value="KAK0439093.1"/>
    <property type="molecule type" value="Genomic_DNA"/>
</dbReference>
<sequence>MITFSNGSMSLDDGYDPSKGQIELIICAGAQYFSLFCVDGANPKLQDQVLRSTKELAKILDHQNSFVDPEIASNRHLVKRVSNQRIEQIQVALTWAFKKAKCLAGLILTETYHREDSPAPTSVTSPQQTPSREETENSSPIESYSPKASSPIESFSPMAVVHSPISEFDSGGVVPPPFDVFTTSLQDFDGLYSNPERDVPSHHLWYLHSEPHSPALDIIGSTVSQNLEHASPLLSPIHIPELSSFGDLRQTQPSSLLFRTIGKYRSPVNGSSHPDSLSPFPGATQSVSHLSALCHRDVSSTSEAVYGSPDNNDGYLLPNSPLFTPEGYSRSSTIHNDGYLLRNSPLFTPESSFSSSQDGNGSYHLLNSPLFTP</sequence>
<reference evidence="2" key="1">
    <citation type="submission" date="2023-06" db="EMBL/GenBank/DDBJ databases">
        <authorList>
            <consortium name="Lawrence Berkeley National Laboratory"/>
            <person name="Ahrendt S."/>
            <person name="Sahu N."/>
            <person name="Indic B."/>
            <person name="Wong-Bajracharya J."/>
            <person name="Merenyi Z."/>
            <person name="Ke H.-M."/>
            <person name="Monk M."/>
            <person name="Kocsube S."/>
            <person name="Drula E."/>
            <person name="Lipzen A."/>
            <person name="Balint B."/>
            <person name="Henrissat B."/>
            <person name="Andreopoulos B."/>
            <person name="Martin F.M."/>
            <person name="Harder C.B."/>
            <person name="Rigling D."/>
            <person name="Ford K.L."/>
            <person name="Foster G.D."/>
            <person name="Pangilinan J."/>
            <person name="Papanicolaou A."/>
            <person name="Barry K."/>
            <person name="LaButti K."/>
            <person name="Viragh M."/>
            <person name="Koriabine M."/>
            <person name="Yan M."/>
            <person name="Riley R."/>
            <person name="Champramary S."/>
            <person name="Plett K.L."/>
            <person name="Tsai I.J."/>
            <person name="Slot J."/>
            <person name="Sipos G."/>
            <person name="Plett J."/>
            <person name="Nagy L.G."/>
            <person name="Grigoriev I.V."/>
        </authorList>
    </citation>
    <scope>NUCLEOTIDE SEQUENCE</scope>
    <source>
        <strain evidence="2">CCBAS 213</strain>
    </source>
</reference>
<evidence type="ECO:0000313" key="3">
    <source>
        <dbReference type="Proteomes" id="UP001175211"/>
    </source>
</evidence>
<comment type="caution">
    <text evidence="2">The sequence shown here is derived from an EMBL/GenBank/DDBJ whole genome shotgun (WGS) entry which is preliminary data.</text>
</comment>
<name>A0AA39JEF6_ARMTA</name>
<protein>
    <submittedName>
        <fullName evidence="2">Uncharacterized protein</fullName>
    </submittedName>
</protein>
<accession>A0AA39JEF6</accession>
<organism evidence="2 3">
    <name type="scientific">Armillaria tabescens</name>
    <name type="common">Ringless honey mushroom</name>
    <name type="synonym">Agaricus tabescens</name>
    <dbReference type="NCBI Taxonomy" id="1929756"/>
    <lineage>
        <taxon>Eukaryota</taxon>
        <taxon>Fungi</taxon>
        <taxon>Dikarya</taxon>
        <taxon>Basidiomycota</taxon>
        <taxon>Agaricomycotina</taxon>
        <taxon>Agaricomycetes</taxon>
        <taxon>Agaricomycetidae</taxon>
        <taxon>Agaricales</taxon>
        <taxon>Marasmiineae</taxon>
        <taxon>Physalacriaceae</taxon>
        <taxon>Desarmillaria</taxon>
    </lineage>
</organism>
<dbReference type="GeneID" id="85363559"/>
<dbReference type="RefSeq" id="XP_060323163.1">
    <property type="nucleotide sequence ID" value="XM_060480011.1"/>
</dbReference>
<dbReference type="Proteomes" id="UP001175211">
    <property type="component" value="Unassembled WGS sequence"/>
</dbReference>